<dbReference type="InterPro" id="IPR003808">
    <property type="entry name" value="Fe-S_metab-assoc_dom"/>
</dbReference>
<name>A0A9R0IRD9_SPIOL</name>
<dbReference type="GeneID" id="110793361"/>
<keyword evidence="3" id="KW-1185">Reference proteome</keyword>
<evidence type="ECO:0000313" key="4">
    <source>
        <dbReference type="RefSeq" id="XP_021853921.1"/>
    </source>
</evidence>
<reference evidence="4" key="2">
    <citation type="submission" date="2025-08" db="UniProtKB">
        <authorList>
            <consortium name="RefSeq"/>
        </authorList>
    </citation>
    <scope>IDENTIFICATION</scope>
    <source>
        <tissue evidence="4">Leaf</tissue>
    </source>
</reference>
<dbReference type="GO" id="GO:0008047">
    <property type="term" value="F:enzyme activator activity"/>
    <property type="evidence" value="ECO:0000318"/>
    <property type="project" value="GO_Central"/>
</dbReference>
<gene>
    <name evidence="4" type="primary">LOC110793361</name>
</gene>
<sequence>MSFTTKIPALPPSICPCSSPSSSNFINPPPISSLLTLKPLNFTNFPVKFSNLGQNPISKFTSFCQLNPYPDEKHGIPPISSPGLVSLRLSRLVSEFRSLPEPIDRVKRLLDYAMVLPQLGELTRSPENRVPGCAAQVWLEVVVDEVGRMRFGADSDSEITKGFCSCLIFLLDGAFPEDVLKVKAEDLTDMNVGLPVRSRVNSWNNVLINIQERTKSFLVEKDQEECQLDSLNMNTILPLVVPADSISAKDIWKEDND</sequence>
<dbReference type="KEGG" id="soe:110793361"/>
<dbReference type="GO" id="GO:1990228">
    <property type="term" value="C:sulfurtransferase complex"/>
    <property type="evidence" value="ECO:0000318"/>
    <property type="project" value="GO_Central"/>
</dbReference>
<dbReference type="PANTHER" id="PTHR43597:SF5">
    <property type="entry name" value="SUFE-LIKE PROTEIN 2, CHLOROPLASTIC"/>
    <property type="match status" value="1"/>
</dbReference>
<evidence type="ECO:0000313" key="3">
    <source>
        <dbReference type="Proteomes" id="UP000813463"/>
    </source>
</evidence>
<feature type="domain" description="Fe-S metabolism associated" evidence="2">
    <location>
        <begin position="94"/>
        <end position="212"/>
    </location>
</feature>
<dbReference type="PANTHER" id="PTHR43597">
    <property type="entry name" value="SULFUR ACCEPTOR PROTEIN CSDE"/>
    <property type="match status" value="1"/>
</dbReference>
<evidence type="ECO:0000259" key="2">
    <source>
        <dbReference type="Pfam" id="PF02657"/>
    </source>
</evidence>
<dbReference type="SUPFAM" id="SSF82649">
    <property type="entry name" value="SufE/NifU"/>
    <property type="match status" value="1"/>
</dbReference>
<proteinExistence type="inferred from homology"/>
<reference evidence="3" key="1">
    <citation type="journal article" date="2021" name="Nat. Commun.">
        <title>Genomic analyses provide insights into spinach domestication and the genetic basis of agronomic traits.</title>
        <authorList>
            <person name="Cai X."/>
            <person name="Sun X."/>
            <person name="Xu C."/>
            <person name="Sun H."/>
            <person name="Wang X."/>
            <person name="Ge C."/>
            <person name="Zhang Z."/>
            <person name="Wang Q."/>
            <person name="Fei Z."/>
            <person name="Jiao C."/>
            <person name="Wang Q."/>
        </authorList>
    </citation>
    <scope>NUCLEOTIDE SEQUENCE [LARGE SCALE GENOMIC DNA]</scope>
    <source>
        <strain evidence="3">cv. Varoflay</strain>
    </source>
</reference>
<dbReference type="Pfam" id="PF02657">
    <property type="entry name" value="SufE"/>
    <property type="match status" value="1"/>
</dbReference>
<accession>A0A9R0IRD9</accession>
<organism evidence="3 4">
    <name type="scientific">Spinacia oleracea</name>
    <name type="common">Spinach</name>
    <dbReference type="NCBI Taxonomy" id="3562"/>
    <lineage>
        <taxon>Eukaryota</taxon>
        <taxon>Viridiplantae</taxon>
        <taxon>Streptophyta</taxon>
        <taxon>Embryophyta</taxon>
        <taxon>Tracheophyta</taxon>
        <taxon>Spermatophyta</taxon>
        <taxon>Magnoliopsida</taxon>
        <taxon>eudicotyledons</taxon>
        <taxon>Gunneridae</taxon>
        <taxon>Pentapetalae</taxon>
        <taxon>Caryophyllales</taxon>
        <taxon>Chenopodiaceae</taxon>
        <taxon>Chenopodioideae</taxon>
        <taxon>Anserineae</taxon>
        <taxon>Spinacia</taxon>
    </lineage>
</organism>
<dbReference type="Gene3D" id="3.90.1010.10">
    <property type="match status" value="1"/>
</dbReference>
<comment type="similarity">
    <text evidence="1">Belongs to the SufE family.</text>
</comment>
<dbReference type="OrthoDB" id="411584at2759"/>
<dbReference type="GO" id="GO:0097163">
    <property type="term" value="F:sulfur carrier activity"/>
    <property type="evidence" value="ECO:0000318"/>
    <property type="project" value="GO_Central"/>
</dbReference>
<dbReference type="AlphaFoldDB" id="A0A9R0IRD9"/>
<evidence type="ECO:0000256" key="1">
    <source>
        <dbReference type="ARBA" id="ARBA00010282"/>
    </source>
</evidence>
<dbReference type="Proteomes" id="UP000813463">
    <property type="component" value="Chromosome 1"/>
</dbReference>
<dbReference type="RefSeq" id="XP_021853921.1">
    <property type="nucleotide sequence ID" value="XM_021998229.2"/>
</dbReference>
<protein>
    <submittedName>
        <fullName evidence="4">SufE-like protein 2, chloroplastic isoform X1</fullName>
    </submittedName>
</protein>